<keyword evidence="8 13" id="KW-1133">Transmembrane helix</keyword>
<keyword evidence="5" id="KW-0001">2Fe-2S</keyword>
<comment type="caution">
    <text evidence="15">The sequence shown here is derived from an EMBL/GenBank/DDBJ whole genome shotgun (WGS) entry which is preliminary data.</text>
</comment>
<dbReference type="RefSeq" id="WP_239116388.1">
    <property type="nucleotide sequence ID" value="NZ_BAABHI010000017.1"/>
</dbReference>
<keyword evidence="6" id="KW-0479">Metal-binding</keyword>
<dbReference type="InterPro" id="IPR017938">
    <property type="entry name" value="Riboflavin_synthase-like_b-brl"/>
</dbReference>
<dbReference type="InterPro" id="IPR017927">
    <property type="entry name" value="FAD-bd_FR_type"/>
</dbReference>
<dbReference type="Proteomes" id="UP000622547">
    <property type="component" value="Unassembled WGS sequence"/>
</dbReference>
<evidence type="ECO:0000313" key="15">
    <source>
        <dbReference type="EMBL" id="GII35564.1"/>
    </source>
</evidence>
<sequence length="455" mass="49770">MATTSTYASRAMARPPQPAVHFPRIVLIVAQLLIYIGATAVVGLWWVDTTSVVGLAGWLTNAGRVTGLLAGYACAVLLALMSRFPLLERGVGSDRLARWHALGGRYTISLTLAHTLLIILGSAASAHISVVSQTTTLVLTYPDMLTATAGFLLLVAAGIVSARAARRRLRYETWHYLHFTTYLAIFLAFSHPLSNGADFVLHRPVQLAWYAIYIGVAALLVWYRFLTPVRRALRHRLTVAEVRPEAPGVVSVFMTGRHLDELGAEPGQFFRWRFLAPGMWWTANPYSLSAPPNRNFLRITVKAVGGHSEALARIRPGTRVWAEGPYGAFTAARRTARRVLLLGGGVGITPLRALFETLPGEVTVVYRARRPEDLALWQELDAIAADRGATVHYVVDEPVEYSSPLTAAGLVSLVSDIAKRDVYLCGPPGMTAAAIPALRRAGVPRRRIHHESFAF</sequence>
<feature type="transmembrane region" description="Helical" evidence="13">
    <location>
        <begin position="67"/>
        <end position="86"/>
    </location>
</feature>
<evidence type="ECO:0000256" key="10">
    <source>
        <dbReference type="ARBA" id="ARBA00023004"/>
    </source>
</evidence>
<dbReference type="AlphaFoldDB" id="A0A8J3U3T2"/>
<dbReference type="Pfam" id="PF01794">
    <property type="entry name" value="Ferric_reduct"/>
    <property type="match status" value="1"/>
</dbReference>
<keyword evidence="3" id="KW-0285">Flavoprotein</keyword>
<keyword evidence="9" id="KW-0560">Oxidoreductase</keyword>
<feature type="transmembrane region" description="Helical" evidence="13">
    <location>
        <begin position="176"/>
        <end position="195"/>
    </location>
</feature>
<evidence type="ECO:0000256" key="5">
    <source>
        <dbReference type="ARBA" id="ARBA00022714"/>
    </source>
</evidence>
<keyword evidence="11" id="KW-0411">Iron-sulfur</keyword>
<evidence type="ECO:0000256" key="8">
    <source>
        <dbReference type="ARBA" id="ARBA00022989"/>
    </source>
</evidence>
<evidence type="ECO:0000256" key="4">
    <source>
        <dbReference type="ARBA" id="ARBA00022692"/>
    </source>
</evidence>
<protein>
    <submittedName>
        <fullName evidence="15">Ferric reductase</fullName>
    </submittedName>
</protein>
<dbReference type="GO" id="GO:0016491">
    <property type="term" value="F:oxidoreductase activity"/>
    <property type="evidence" value="ECO:0007669"/>
    <property type="project" value="UniProtKB-KW"/>
</dbReference>
<dbReference type="CDD" id="cd06198">
    <property type="entry name" value="FNR_like_3"/>
    <property type="match status" value="1"/>
</dbReference>
<keyword evidence="12 13" id="KW-0472">Membrane</keyword>
<dbReference type="InterPro" id="IPR013130">
    <property type="entry name" value="Fe3_Rdtase_TM_dom"/>
</dbReference>
<evidence type="ECO:0000256" key="13">
    <source>
        <dbReference type="SAM" id="Phobius"/>
    </source>
</evidence>
<dbReference type="GO" id="GO:0050660">
    <property type="term" value="F:flavin adenine dinucleotide binding"/>
    <property type="evidence" value="ECO:0007669"/>
    <property type="project" value="TreeGrafter"/>
</dbReference>
<name>A0A8J3U3T2_9ACTN</name>
<dbReference type="InterPro" id="IPR001433">
    <property type="entry name" value="OxRdtase_FAD/NAD-bd"/>
</dbReference>
<evidence type="ECO:0000256" key="11">
    <source>
        <dbReference type="ARBA" id="ARBA00023014"/>
    </source>
</evidence>
<dbReference type="SUPFAM" id="SSF52343">
    <property type="entry name" value="Ferredoxin reductase-like, C-terminal NADP-linked domain"/>
    <property type="match status" value="1"/>
</dbReference>
<dbReference type="PROSITE" id="PS51384">
    <property type="entry name" value="FAD_FR"/>
    <property type="match status" value="1"/>
</dbReference>
<proteinExistence type="predicted"/>
<feature type="transmembrane region" description="Helical" evidence="13">
    <location>
        <begin position="144"/>
        <end position="164"/>
    </location>
</feature>
<evidence type="ECO:0000256" key="1">
    <source>
        <dbReference type="ARBA" id="ARBA00001974"/>
    </source>
</evidence>
<dbReference type="SUPFAM" id="SSF63380">
    <property type="entry name" value="Riboflavin synthase domain-like"/>
    <property type="match status" value="1"/>
</dbReference>
<organism evidence="15 16">
    <name type="scientific">Planotetraspora phitsanulokensis</name>
    <dbReference type="NCBI Taxonomy" id="575192"/>
    <lineage>
        <taxon>Bacteria</taxon>
        <taxon>Bacillati</taxon>
        <taxon>Actinomycetota</taxon>
        <taxon>Actinomycetes</taxon>
        <taxon>Streptosporangiales</taxon>
        <taxon>Streptosporangiaceae</taxon>
        <taxon>Planotetraspora</taxon>
    </lineage>
</organism>
<evidence type="ECO:0000313" key="16">
    <source>
        <dbReference type="Proteomes" id="UP000622547"/>
    </source>
</evidence>
<reference evidence="15 16" key="1">
    <citation type="submission" date="2021-01" db="EMBL/GenBank/DDBJ databases">
        <title>Whole genome shotgun sequence of Planotetraspora phitsanulokensis NBRC 104273.</title>
        <authorList>
            <person name="Komaki H."/>
            <person name="Tamura T."/>
        </authorList>
    </citation>
    <scope>NUCLEOTIDE SEQUENCE [LARGE SCALE GENOMIC DNA]</scope>
    <source>
        <strain evidence="15 16">NBRC 104273</strain>
    </source>
</reference>
<dbReference type="Gene3D" id="3.40.50.80">
    <property type="entry name" value="Nucleotide-binding domain of ferredoxin-NADP reductase (FNR) module"/>
    <property type="match status" value="1"/>
</dbReference>
<comment type="cofactor">
    <cofactor evidence="1">
        <name>FAD</name>
        <dbReference type="ChEBI" id="CHEBI:57692"/>
    </cofactor>
</comment>
<gene>
    <name evidence="15" type="ORF">Pph01_05670</name>
</gene>
<evidence type="ECO:0000256" key="6">
    <source>
        <dbReference type="ARBA" id="ARBA00022723"/>
    </source>
</evidence>
<keyword evidence="4 13" id="KW-0812">Transmembrane</keyword>
<evidence type="ECO:0000256" key="3">
    <source>
        <dbReference type="ARBA" id="ARBA00022630"/>
    </source>
</evidence>
<evidence type="ECO:0000256" key="9">
    <source>
        <dbReference type="ARBA" id="ARBA00023002"/>
    </source>
</evidence>
<evidence type="ECO:0000259" key="14">
    <source>
        <dbReference type="PROSITE" id="PS51384"/>
    </source>
</evidence>
<keyword evidence="10" id="KW-0408">Iron</keyword>
<evidence type="ECO:0000256" key="2">
    <source>
        <dbReference type="ARBA" id="ARBA00004141"/>
    </source>
</evidence>
<dbReference type="GO" id="GO:0016020">
    <property type="term" value="C:membrane"/>
    <property type="evidence" value="ECO:0007669"/>
    <property type="project" value="UniProtKB-SubCell"/>
</dbReference>
<accession>A0A8J3U3T2</accession>
<dbReference type="PRINTS" id="PR00409">
    <property type="entry name" value="PHDIOXRDTASE"/>
</dbReference>
<dbReference type="InterPro" id="IPR050415">
    <property type="entry name" value="MRET"/>
</dbReference>
<dbReference type="GO" id="GO:0046872">
    <property type="term" value="F:metal ion binding"/>
    <property type="evidence" value="ECO:0007669"/>
    <property type="project" value="UniProtKB-KW"/>
</dbReference>
<feature type="domain" description="FAD-binding FR-type" evidence="14">
    <location>
        <begin position="232"/>
        <end position="332"/>
    </location>
</feature>
<feature type="transmembrane region" description="Helical" evidence="13">
    <location>
        <begin position="106"/>
        <end position="124"/>
    </location>
</feature>
<dbReference type="Gene3D" id="2.40.30.10">
    <property type="entry name" value="Translation factors"/>
    <property type="match status" value="1"/>
</dbReference>
<dbReference type="EMBL" id="BOOP01000002">
    <property type="protein sequence ID" value="GII35564.1"/>
    <property type="molecule type" value="Genomic_DNA"/>
</dbReference>
<dbReference type="PANTHER" id="PTHR47354:SF8">
    <property type="entry name" value="1,2-PHENYLACETYL-COA EPOXIDASE, SUBUNIT E"/>
    <property type="match status" value="1"/>
</dbReference>
<feature type="transmembrane region" description="Helical" evidence="13">
    <location>
        <begin position="207"/>
        <end position="226"/>
    </location>
</feature>
<evidence type="ECO:0000256" key="12">
    <source>
        <dbReference type="ARBA" id="ARBA00023136"/>
    </source>
</evidence>
<keyword evidence="16" id="KW-1185">Reference proteome</keyword>
<dbReference type="InterPro" id="IPR039261">
    <property type="entry name" value="FNR_nucleotide-bd"/>
</dbReference>
<dbReference type="GO" id="GO:0051537">
    <property type="term" value="F:2 iron, 2 sulfur cluster binding"/>
    <property type="evidence" value="ECO:0007669"/>
    <property type="project" value="UniProtKB-KW"/>
</dbReference>
<feature type="transmembrane region" description="Helical" evidence="13">
    <location>
        <begin position="21"/>
        <end position="47"/>
    </location>
</feature>
<keyword evidence="7" id="KW-0274">FAD</keyword>
<dbReference type="PANTHER" id="PTHR47354">
    <property type="entry name" value="NADH OXIDOREDUCTASE HCR"/>
    <property type="match status" value="1"/>
</dbReference>
<dbReference type="Pfam" id="PF00175">
    <property type="entry name" value="NAD_binding_1"/>
    <property type="match status" value="1"/>
</dbReference>
<evidence type="ECO:0000256" key="7">
    <source>
        <dbReference type="ARBA" id="ARBA00022827"/>
    </source>
</evidence>
<comment type="subcellular location">
    <subcellularLocation>
        <location evidence="2">Membrane</location>
        <topology evidence="2">Multi-pass membrane protein</topology>
    </subcellularLocation>
</comment>